<proteinExistence type="predicted"/>
<dbReference type="EMBL" id="AJLS01000139">
    <property type="protein sequence ID" value="EKN64891.1"/>
    <property type="molecule type" value="Genomic_DNA"/>
</dbReference>
<dbReference type="Proteomes" id="UP000006316">
    <property type="component" value="Unassembled WGS sequence"/>
</dbReference>
<dbReference type="STRING" id="1117379.BABA_22353"/>
<dbReference type="RefSeq" id="WP_007087462.1">
    <property type="nucleotide sequence ID" value="NZ_AJLS01000139.1"/>
</dbReference>
<gene>
    <name evidence="1" type="ORF">BABA_22353</name>
</gene>
<protein>
    <recommendedName>
        <fullName evidence="3">DUF1934 domain-containing protein</fullName>
    </recommendedName>
</protein>
<accession>K6DVM7</accession>
<reference evidence="1 2" key="1">
    <citation type="journal article" date="2012" name="Front. Microbiol.">
        <title>Redundancy and modularity in membrane-associated dissimilatory nitrate reduction in Bacillus.</title>
        <authorList>
            <person name="Heylen K."/>
            <person name="Keltjens J."/>
        </authorList>
    </citation>
    <scope>NUCLEOTIDE SEQUENCE [LARGE SCALE GENOMIC DNA]</scope>
    <source>
        <strain evidence="2">LMG 21833T</strain>
    </source>
</reference>
<evidence type="ECO:0000313" key="1">
    <source>
        <dbReference type="EMBL" id="EKN64891.1"/>
    </source>
</evidence>
<dbReference type="InterPro" id="IPR012674">
    <property type="entry name" value="Calycin"/>
</dbReference>
<dbReference type="InterPro" id="IPR015231">
    <property type="entry name" value="DUF1934"/>
</dbReference>
<sequence length="159" mass="18704">MHRNYVYNRKSMREKEMKKEVQYCLANHEIPVKINVKTTINDDETFELVVFGRYYQKNQASFLQYEEVLEEGTVRTIVKVAKDEALILRGGAVKMRLPFRLHKMQQGSYEMPFGTFETMTHAHRITQSEGLIDIVYDFTMKGSPSGTYHLEISFQEDHK</sequence>
<dbReference type="eggNOG" id="COG4506">
    <property type="taxonomic scope" value="Bacteria"/>
</dbReference>
<name>K6DVM7_9BACI</name>
<organism evidence="1 2">
    <name type="scientific">Neobacillus bataviensis LMG 21833</name>
    <dbReference type="NCBI Taxonomy" id="1117379"/>
    <lineage>
        <taxon>Bacteria</taxon>
        <taxon>Bacillati</taxon>
        <taxon>Bacillota</taxon>
        <taxon>Bacilli</taxon>
        <taxon>Bacillales</taxon>
        <taxon>Bacillaceae</taxon>
        <taxon>Neobacillus</taxon>
    </lineage>
</organism>
<evidence type="ECO:0000313" key="2">
    <source>
        <dbReference type="Proteomes" id="UP000006316"/>
    </source>
</evidence>
<comment type="caution">
    <text evidence="1">The sequence shown here is derived from an EMBL/GenBank/DDBJ whole genome shotgun (WGS) entry which is preliminary data.</text>
</comment>
<dbReference type="PATRIC" id="fig|1117379.3.peg.4637"/>
<keyword evidence="2" id="KW-1185">Reference proteome</keyword>
<dbReference type="Gene3D" id="2.40.128.20">
    <property type="match status" value="1"/>
</dbReference>
<dbReference type="AlphaFoldDB" id="K6DVM7"/>
<dbReference type="SUPFAM" id="SSF50814">
    <property type="entry name" value="Lipocalins"/>
    <property type="match status" value="1"/>
</dbReference>
<dbReference type="Pfam" id="PF09148">
    <property type="entry name" value="DUF1934"/>
    <property type="match status" value="1"/>
</dbReference>
<evidence type="ECO:0008006" key="3">
    <source>
        <dbReference type="Google" id="ProtNLM"/>
    </source>
</evidence>